<name>A0A0A1T4W2_9HYPO</name>
<protein>
    <submittedName>
        <fullName evidence="10">Uncharacterized protein</fullName>
    </submittedName>
</protein>
<dbReference type="InterPro" id="IPR020796">
    <property type="entry name" value="ORC5"/>
</dbReference>
<reference evidence="10 11" key="1">
    <citation type="journal article" date="2015" name="Genome Announc.">
        <title>Draft Genome Sequence and Gene Annotation of the Entomopathogenic Fungus Verticillium hemipterigenum.</title>
        <authorList>
            <person name="Horn F."/>
            <person name="Habel A."/>
            <person name="Scharf D.H."/>
            <person name="Dworschak J."/>
            <person name="Brakhage A.A."/>
            <person name="Guthke R."/>
            <person name="Hertweck C."/>
            <person name="Linde J."/>
        </authorList>
    </citation>
    <scope>NUCLEOTIDE SEQUENCE [LARGE SCALE GENOMIC DNA]</scope>
</reference>
<keyword evidence="11" id="KW-1185">Reference proteome</keyword>
<keyword evidence="3" id="KW-0235">DNA replication</keyword>
<dbReference type="HOGENOM" id="CLU_028223_2_0_1"/>
<dbReference type="Pfam" id="PF13191">
    <property type="entry name" value="AAA_16"/>
    <property type="match status" value="1"/>
</dbReference>
<evidence type="ECO:0000256" key="2">
    <source>
        <dbReference type="ARBA" id="ARBA00006269"/>
    </source>
</evidence>
<dbReference type="EMBL" id="CDHN01000004">
    <property type="protein sequence ID" value="CEJ92166.1"/>
    <property type="molecule type" value="Genomic_DNA"/>
</dbReference>
<dbReference type="AlphaFoldDB" id="A0A0A1T4W2"/>
<proteinExistence type="inferred from homology"/>
<evidence type="ECO:0000313" key="10">
    <source>
        <dbReference type="EMBL" id="CEJ92166.1"/>
    </source>
</evidence>
<dbReference type="GO" id="GO:0005664">
    <property type="term" value="C:nuclear origin of replication recognition complex"/>
    <property type="evidence" value="ECO:0007669"/>
    <property type="project" value="TreeGrafter"/>
</dbReference>
<sequence>MQGLYEPLDDAVLKPLFAQFPCREHQIRSLAALSQPNGIPCRNLVIHGSEATGKTAITQAVLLRVSEHYRETSSESPSLSIAKVDVAQCVTTRHLFERILDSVASKISGDETDRRKCETMAQLAVSISQMLKPRQPSSRFVLVLDGIDRLKDAPATVIPALGRLPEMIPCLTCVFIVTSPPASFLRTASSIDLHFPPYTKPEYVEILALSPPEPIKGTTQKETNEVWTRFCGAVHDALIKAASRSLYSYMDSCNALWPRFTAPIINGTYEPKEFSKLLVAARVHFQDETVLNPSIISAPSTLKEERSSKPTTGMAAPFTDLSNLLPTTARLLLLSAYLASHNAAKFDLTVFSTYHHGKKRRRGGGTVMRRNTATKHRKIAKKLLGLHAFVFERMMAIFESVRLEWAESIGSAGVDGDVGMALITLTSLRLVIKVGAGDVTDRSGKWRVNVGWDAIRSIGRSIGVDVEEWLVE</sequence>
<dbReference type="Pfam" id="PF21639">
    <property type="entry name" value="ORC5_lid"/>
    <property type="match status" value="1"/>
</dbReference>
<evidence type="ECO:0000313" key="11">
    <source>
        <dbReference type="Proteomes" id="UP000039046"/>
    </source>
</evidence>
<evidence type="ECO:0000256" key="5">
    <source>
        <dbReference type="ARBA" id="ARBA00022840"/>
    </source>
</evidence>
<dbReference type="InterPro" id="IPR048866">
    <property type="entry name" value="ORC5_lid"/>
</dbReference>
<comment type="subcellular location">
    <subcellularLocation>
        <location evidence="1">Nucleus</location>
    </subcellularLocation>
</comment>
<dbReference type="Proteomes" id="UP000039046">
    <property type="component" value="Unassembled WGS sequence"/>
</dbReference>
<keyword evidence="6" id="KW-0539">Nucleus</keyword>
<evidence type="ECO:0000256" key="3">
    <source>
        <dbReference type="ARBA" id="ARBA00022705"/>
    </source>
</evidence>
<dbReference type="STRING" id="1531966.A0A0A1T4W2"/>
<dbReference type="InterPro" id="IPR047088">
    <property type="entry name" value="ORC5_C"/>
</dbReference>
<feature type="domain" description="Orc1-like AAA ATPase" evidence="7">
    <location>
        <begin position="19"/>
        <end position="168"/>
    </location>
</feature>
<dbReference type="SUPFAM" id="SSF52540">
    <property type="entry name" value="P-loop containing nucleoside triphosphate hydrolases"/>
    <property type="match status" value="1"/>
</dbReference>
<evidence type="ECO:0000256" key="6">
    <source>
        <dbReference type="ARBA" id="ARBA00023242"/>
    </source>
</evidence>
<keyword evidence="5" id="KW-0067">ATP-binding</keyword>
<feature type="domain" description="ORC5 lid" evidence="9">
    <location>
        <begin position="227"/>
        <end position="286"/>
    </location>
</feature>
<dbReference type="PANTHER" id="PTHR12705:SF0">
    <property type="entry name" value="ORIGIN RECOGNITION COMPLEX SUBUNIT 5"/>
    <property type="match status" value="1"/>
</dbReference>
<dbReference type="PANTHER" id="PTHR12705">
    <property type="entry name" value="ORIGIN RECOGNITION COMPLEX SUBUNIT 5"/>
    <property type="match status" value="1"/>
</dbReference>
<evidence type="ECO:0000256" key="4">
    <source>
        <dbReference type="ARBA" id="ARBA00022741"/>
    </source>
</evidence>
<keyword evidence="4" id="KW-0547">Nucleotide-binding</keyword>
<comment type="similarity">
    <text evidence="2">Belongs to the ORC5 family.</text>
</comment>
<accession>A0A0A1T4W2</accession>
<feature type="domain" description="Origin recognition complex subunit 5 C-terminal" evidence="8">
    <location>
        <begin position="325"/>
        <end position="470"/>
    </location>
</feature>
<dbReference type="Gene3D" id="3.40.50.300">
    <property type="entry name" value="P-loop containing nucleotide triphosphate hydrolases"/>
    <property type="match status" value="1"/>
</dbReference>
<dbReference type="InterPro" id="IPR027417">
    <property type="entry name" value="P-loop_NTPase"/>
</dbReference>
<evidence type="ECO:0000259" key="8">
    <source>
        <dbReference type="Pfam" id="PF14630"/>
    </source>
</evidence>
<dbReference type="GO" id="GO:0003688">
    <property type="term" value="F:DNA replication origin binding"/>
    <property type="evidence" value="ECO:0007669"/>
    <property type="project" value="TreeGrafter"/>
</dbReference>
<dbReference type="Pfam" id="PF14630">
    <property type="entry name" value="ORC5_C"/>
    <property type="match status" value="1"/>
</dbReference>
<gene>
    <name evidence="10" type="ORF">VHEMI07833</name>
</gene>
<dbReference type="GO" id="GO:0006270">
    <property type="term" value="P:DNA replication initiation"/>
    <property type="evidence" value="ECO:0007669"/>
    <property type="project" value="TreeGrafter"/>
</dbReference>
<organism evidence="10 11">
    <name type="scientific">[Torrubiella] hemipterigena</name>
    <dbReference type="NCBI Taxonomy" id="1531966"/>
    <lineage>
        <taxon>Eukaryota</taxon>
        <taxon>Fungi</taxon>
        <taxon>Dikarya</taxon>
        <taxon>Ascomycota</taxon>
        <taxon>Pezizomycotina</taxon>
        <taxon>Sordariomycetes</taxon>
        <taxon>Hypocreomycetidae</taxon>
        <taxon>Hypocreales</taxon>
        <taxon>Clavicipitaceae</taxon>
        <taxon>Clavicipitaceae incertae sedis</taxon>
        <taxon>'Torrubiella' clade</taxon>
    </lineage>
</organism>
<evidence type="ECO:0000259" key="9">
    <source>
        <dbReference type="Pfam" id="PF21639"/>
    </source>
</evidence>
<dbReference type="InterPro" id="IPR041664">
    <property type="entry name" value="AAA_16"/>
</dbReference>
<evidence type="ECO:0000259" key="7">
    <source>
        <dbReference type="Pfam" id="PF13191"/>
    </source>
</evidence>
<evidence type="ECO:0000256" key="1">
    <source>
        <dbReference type="ARBA" id="ARBA00004123"/>
    </source>
</evidence>